<dbReference type="RefSeq" id="WP_106359185.1">
    <property type="nucleotide sequence ID" value="NZ_PVTP01000016.1"/>
</dbReference>
<dbReference type="InterPro" id="IPR007833">
    <property type="entry name" value="Capsule_polysaccharide_synth"/>
</dbReference>
<dbReference type="SUPFAM" id="SSF53448">
    <property type="entry name" value="Nucleotide-diphospho-sugar transferases"/>
    <property type="match status" value="1"/>
</dbReference>
<reference evidence="2 3" key="1">
    <citation type="submission" date="2018-03" db="EMBL/GenBank/DDBJ databases">
        <title>Genomic Encyclopedia of Archaeal and Bacterial Type Strains, Phase II (KMG-II): from individual species to whole genera.</title>
        <authorList>
            <person name="Goeker M."/>
        </authorList>
    </citation>
    <scope>NUCLEOTIDE SEQUENCE [LARGE SCALE GENOMIC DNA]</scope>
    <source>
        <strain evidence="2 3">DSM 101533</strain>
    </source>
</reference>
<comment type="caution">
    <text evidence="2">The sequence shown here is derived from an EMBL/GenBank/DDBJ whole genome shotgun (WGS) entry which is preliminary data.</text>
</comment>
<name>A0A2T0VTR5_9RHOB</name>
<dbReference type="GO" id="GO:0016758">
    <property type="term" value="F:hexosyltransferase activity"/>
    <property type="evidence" value="ECO:0007669"/>
    <property type="project" value="UniProtKB-ARBA"/>
</dbReference>
<organism evidence="2 3">
    <name type="scientific">Yoonia maritima</name>
    <dbReference type="NCBI Taxonomy" id="1435347"/>
    <lineage>
        <taxon>Bacteria</taxon>
        <taxon>Pseudomonadati</taxon>
        <taxon>Pseudomonadota</taxon>
        <taxon>Alphaproteobacteria</taxon>
        <taxon>Rhodobacterales</taxon>
        <taxon>Paracoccaceae</taxon>
        <taxon>Yoonia</taxon>
    </lineage>
</organism>
<dbReference type="CDD" id="cd00761">
    <property type="entry name" value="Glyco_tranf_GTA_type"/>
    <property type="match status" value="1"/>
</dbReference>
<dbReference type="Proteomes" id="UP000238007">
    <property type="component" value="Unassembled WGS sequence"/>
</dbReference>
<dbReference type="InterPro" id="IPR027417">
    <property type="entry name" value="P-loop_NTPase"/>
</dbReference>
<dbReference type="InterPro" id="IPR001173">
    <property type="entry name" value="Glyco_trans_2-like"/>
</dbReference>
<dbReference type="PANTHER" id="PTHR22916">
    <property type="entry name" value="GLYCOSYLTRANSFERASE"/>
    <property type="match status" value="1"/>
</dbReference>
<sequence>MPNENHIAFEKFDDHLRLARNEGVNDPEFDFRDWVISNRYQAWNVGYFEANLTKRYGANLRKLFPNALGIEDKRHGKSQHYMILGTIYKDPEKSHKGGVKTLQSFQTGDTLLLFEQGFLASTHSWSESFKVNDPGLGCLGYVYDDISYYFMADYPNRLIHRMNSNNELSDEEVSRARAVMARIVEQKISKYNSQPIVMPAMSDGYDDRVLVCDQAFADASTIYGKLTERDFEKMLLAAIRENPDSQILIKTHPDTHWEKGKRAGYFNHLEDVGRIRILRDPVNPYSLFNCVNKVYVGSSQMGLEALFAGKEVICFGAPFYAGWGLTDDRQTIPHRHRKRSLEEVFHYFYIWYTIYHVPNCVIPSSIEDAIDFIEQNRPVKMPIGAQNECDRPSVSVILPVYGVEKYIDQCLKSIRNQSLKEIEIITVNDCSLDGSQAIIDQHAAEDPRIRPIVLNKNAGQGFARNVGVESARGEYVFFLDSDDLFYDEHILKRTLQAANDDQSEMVRVQKVVFQDKTSHKSGKLDGNERYFQEQKIVPNSNKSAEILKSWHVWQFLYKRELLIKYDIKFKSGQWEERGFVCECYRHTNQITCLPLPGVAYRKRSDSTMSKVRTENDLAMFLTNIESVQKSMRGSAAEGFARYQMINALMLPQWWKTVQHVASKKGEANTLNRIAQAFGSPESGDDADLSDFPSLNLQRPRLLLALQAIYTSRWDILEIAADRKEIPQAEYLAEMLHNPQNDEERILQEALSLYARNELVATDRDAVLHSKTIEQKPRLLIHIGSTKTGSTFIQHFLEQNRAALLRDGVYVPEVGLFWQKTRPHKQAGHANFVPEAVHGKNNLKEHVDAAVSLMGDRIHTVILSSEAFFLNPNAIELARHFSDYDVEMVTYLRRQDDWANSQYAEFVAGGAVGRVDKSIEDWLETDQTRNRMDYYGRIKLWETVINKSKIHIGIYDREQLNDGDIISDFLMLTHLEKYADLPRPEAGKENQFPFGTAHVNLIRRLNKNDWSDRNAYFNFIEEAGRKVTELRELKKNISASKLNLLTNTQRSSIMLEVENTNKNLAIEFLGRQDGTLFAPVIPKNDDILDSISNDEFDAIMRANDKWAPKKKASNAQSLKRVKKKDNLEAELTNVTPFKVSDSLLFKTFSIISYPFLSRKKRKKLHEQPRKFFNDSRSSYLRATYSVIKWEKSKRSRDDESDGSLFPTHKTLVVKFIRLYGRKMSGQKLAKLNNSPDLFFSDMSGIGANTIRKVLMIERRWRS</sequence>
<dbReference type="AlphaFoldDB" id="A0A2T0VTR5"/>
<dbReference type="SUPFAM" id="SSF52540">
    <property type="entry name" value="P-loop containing nucleoside triphosphate hydrolases"/>
    <property type="match status" value="1"/>
</dbReference>
<evidence type="ECO:0000313" key="3">
    <source>
        <dbReference type="Proteomes" id="UP000238007"/>
    </source>
</evidence>
<gene>
    <name evidence="2" type="ORF">CLV80_1161</name>
</gene>
<dbReference type="Gene3D" id="3.90.550.10">
    <property type="entry name" value="Spore Coat Polysaccharide Biosynthesis Protein SpsA, Chain A"/>
    <property type="match status" value="1"/>
</dbReference>
<accession>A0A2T0VTR5</accession>
<feature type="domain" description="Glycosyltransferase 2-like" evidence="1">
    <location>
        <begin position="395"/>
        <end position="535"/>
    </location>
</feature>
<dbReference type="GO" id="GO:0000271">
    <property type="term" value="P:polysaccharide biosynthetic process"/>
    <property type="evidence" value="ECO:0007669"/>
    <property type="project" value="InterPro"/>
</dbReference>
<dbReference type="OrthoDB" id="543755at2"/>
<dbReference type="GO" id="GO:0015774">
    <property type="term" value="P:polysaccharide transport"/>
    <property type="evidence" value="ECO:0007669"/>
    <property type="project" value="InterPro"/>
</dbReference>
<dbReference type="CDD" id="cd16440">
    <property type="entry name" value="beta_Kdo_transferase_KpsC_1"/>
    <property type="match status" value="1"/>
</dbReference>
<evidence type="ECO:0000313" key="2">
    <source>
        <dbReference type="EMBL" id="PRY74619.1"/>
    </source>
</evidence>
<evidence type="ECO:0000259" key="1">
    <source>
        <dbReference type="Pfam" id="PF00535"/>
    </source>
</evidence>
<dbReference type="Pfam" id="PF00535">
    <property type="entry name" value="Glycos_transf_2"/>
    <property type="match status" value="1"/>
</dbReference>
<dbReference type="PANTHER" id="PTHR22916:SF3">
    <property type="entry name" value="UDP-GLCNAC:BETAGAL BETA-1,3-N-ACETYLGLUCOSAMINYLTRANSFERASE-LIKE PROTEIN 1"/>
    <property type="match status" value="1"/>
</dbReference>
<proteinExistence type="predicted"/>
<keyword evidence="3" id="KW-1185">Reference proteome</keyword>
<dbReference type="Pfam" id="PF05159">
    <property type="entry name" value="Capsule_synth"/>
    <property type="match status" value="1"/>
</dbReference>
<protein>
    <submittedName>
        <fullName evidence="2">Capsular polysaccharide export protein</fullName>
    </submittedName>
</protein>
<dbReference type="InterPro" id="IPR029044">
    <property type="entry name" value="Nucleotide-diphossugar_trans"/>
</dbReference>
<dbReference type="Gene3D" id="3.40.50.300">
    <property type="entry name" value="P-loop containing nucleotide triphosphate hydrolases"/>
    <property type="match status" value="1"/>
</dbReference>
<dbReference type="EMBL" id="PVTP01000016">
    <property type="protein sequence ID" value="PRY74619.1"/>
    <property type="molecule type" value="Genomic_DNA"/>
</dbReference>